<organism evidence="3 4">
    <name type="scientific">candidate division WOR-3 bacterium</name>
    <dbReference type="NCBI Taxonomy" id="2052148"/>
    <lineage>
        <taxon>Bacteria</taxon>
        <taxon>Bacteria division WOR-3</taxon>
    </lineage>
</organism>
<feature type="domain" description="Putative zinc-finger" evidence="2">
    <location>
        <begin position="9"/>
        <end position="36"/>
    </location>
</feature>
<sequence length="143" mass="16565">MKHYEPVEISKYIDNELKTEIMEKVKNHLSECSSCRSLYEEYSAIKNTKMFSEAEVPEFLFAKINETVLHEKRASFGFFRQLVFALMIFLFFVFSFTFSLNQGRSHFAKQTASSSEQIADEFISNISFYPSGSLLSTVSYIGR</sequence>
<keyword evidence="1" id="KW-1133">Transmembrane helix</keyword>
<evidence type="ECO:0000313" key="4">
    <source>
        <dbReference type="Proteomes" id="UP000264062"/>
    </source>
</evidence>
<dbReference type="Pfam" id="PF13490">
    <property type="entry name" value="zf-HC2"/>
    <property type="match status" value="1"/>
</dbReference>
<evidence type="ECO:0000259" key="2">
    <source>
        <dbReference type="Pfam" id="PF13490"/>
    </source>
</evidence>
<reference evidence="3 4" key="1">
    <citation type="journal article" date="2018" name="Nat. Biotechnol.">
        <title>A standardized bacterial taxonomy based on genome phylogeny substantially revises the tree of life.</title>
        <authorList>
            <person name="Parks D.H."/>
            <person name="Chuvochina M."/>
            <person name="Waite D.W."/>
            <person name="Rinke C."/>
            <person name="Skarshewski A."/>
            <person name="Chaumeil P.A."/>
            <person name="Hugenholtz P."/>
        </authorList>
    </citation>
    <scope>NUCLEOTIDE SEQUENCE [LARGE SCALE GENOMIC DNA]</scope>
    <source>
        <strain evidence="3">UBA9956</strain>
    </source>
</reference>
<keyword evidence="1" id="KW-0472">Membrane</keyword>
<comment type="caution">
    <text evidence="3">The sequence shown here is derived from an EMBL/GenBank/DDBJ whole genome shotgun (WGS) entry which is preliminary data.</text>
</comment>
<feature type="transmembrane region" description="Helical" evidence="1">
    <location>
        <begin position="78"/>
        <end position="100"/>
    </location>
</feature>
<dbReference type="AlphaFoldDB" id="A0A350HAR7"/>
<gene>
    <name evidence="3" type="ORF">DCW38_05570</name>
</gene>
<dbReference type="EMBL" id="DMZY01000167">
    <property type="protein sequence ID" value="HAV92633.1"/>
    <property type="molecule type" value="Genomic_DNA"/>
</dbReference>
<proteinExistence type="predicted"/>
<keyword evidence="1" id="KW-0812">Transmembrane</keyword>
<evidence type="ECO:0000256" key="1">
    <source>
        <dbReference type="SAM" id="Phobius"/>
    </source>
</evidence>
<dbReference type="InterPro" id="IPR027383">
    <property type="entry name" value="Znf_put"/>
</dbReference>
<dbReference type="Proteomes" id="UP000264062">
    <property type="component" value="Unassembled WGS sequence"/>
</dbReference>
<protein>
    <recommendedName>
        <fullName evidence="2">Putative zinc-finger domain-containing protein</fullName>
    </recommendedName>
</protein>
<name>A0A350HAR7_UNCW3</name>
<accession>A0A350HAR7</accession>
<evidence type="ECO:0000313" key="3">
    <source>
        <dbReference type="EMBL" id="HAV92633.1"/>
    </source>
</evidence>